<name>A0A1E3PPC9_9ASCO</name>
<evidence type="ECO:0000313" key="3">
    <source>
        <dbReference type="EMBL" id="ODQ67160.1"/>
    </source>
</evidence>
<reference evidence="3 4" key="1">
    <citation type="journal article" date="2016" name="Proc. Natl. Acad. Sci. U.S.A.">
        <title>Comparative genomics of biotechnologically important yeasts.</title>
        <authorList>
            <person name="Riley R."/>
            <person name="Haridas S."/>
            <person name="Wolfe K.H."/>
            <person name="Lopes M.R."/>
            <person name="Hittinger C.T."/>
            <person name="Goeker M."/>
            <person name="Salamov A.A."/>
            <person name="Wisecaver J.H."/>
            <person name="Long T.M."/>
            <person name="Calvey C.H."/>
            <person name="Aerts A.L."/>
            <person name="Barry K.W."/>
            <person name="Choi C."/>
            <person name="Clum A."/>
            <person name="Coughlan A.Y."/>
            <person name="Deshpande S."/>
            <person name="Douglass A.P."/>
            <person name="Hanson S.J."/>
            <person name="Klenk H.-P."/>
            <person name="LaButti K.M."/>
            <person name="Lapidus A."/>
            <person name="Lindquist E.A."/>
            <person name="Lipzen A.M."/>
            <person name="Meier-Kolthoff J.P."/>
            <person name="Ohm R.A."/>
            <person name="Otillar R.P."/>
            <person name="Pangilinan J.L."/>
            <person name="Peng Y."/>
            <person name="Rokas A."/>
            <person name="Rosa C.A."/>
            <person name="Scheuner C."/>
            <person name="Sibirny A.A."/>
            <person name="Slot J.C."/>
            <person name="Stielow J.B."/>
            <person name="Sun H."/>
            <person name="Kurtzman C.P."/>
            <person name="Blackwell M."/>
            <person name="Grigoriev I.V."/>
            <person name="Jeffries T.W."/>
        </authorList>
    </citation>
    <scope>NUCLEOTIDE SEQUENCE [LARGE SCALE GENOMIC DNA]</scope>
    <source>
        <strain evidence="3 4">DSM 6958</strain>
    </source>
</reference>
<proteinExistence type="inferred from homology"/>
<dbReference type="GO" id="GO:0005829">
    <property type="term" value="C:cytosol"/>
    <property type="evidence" value="ECO:0007669"/>
    <property type="project" value="TreeGrafter"/>
</dbReference>
<evidence type="ECO:0000256" key="2">
    <source>
        <dbReference type="SAM" id="MobiDB-lite"/>
    </source>
</evidence>
<evidence type="ECO:0000313" key="4">
    <source>
        <dbReference type="Proteomes" id="UP000095009"/>
    </source>
</evidence>
<dbReference type="InterPro" id="IPR019412">
    <property type="entry name" value="IML2/TPR_39"/>
</dbReference>
<feature type="compositionally biased region" description="Low complexity" evidence="2">
    <location>
        <begin position="63"/>
        <end position="78"/>
    </location>
</feature>
<comment type="similarity">
    <text evidence="1">Belongs to the IML2 family.</text>
</comment>
<feature type="region of interest" description="Disordered" evidence="2">
    <location>
        <begin position="61"/>
        <end position="81"/>
    </location>
</feature>
<dbReference type="OrthoDB" id="2154985at2759"/>
<protein>
    <recommendedName>
        <fullName evidence="5">Inclusion body clearance protein IML2</fullName>
    </recommendedName>
</protein>
<organism evidence="3 4">
    <name type="scientific">Nadsonia fulvescens var. elongata DSM 6958</name>
    <dbReference type="NCBI Taxonomy" id="857566"/>
    <lineage>
        <taxon>Eukaryota</taxon>
        <taxon>Fungi</taxon>
        <taxon>Dikarya</taxon>
        <taxon>Ascomycota</taxon>
        <taxon>Saccharomycotina</taxon>
        <taxon>Dipodascomycetes</taxon>
        <taxon>Dipodascales</taxon>
        <taxon>Dipodascales incertae sedis</taxon>
        <taxon>Nadsonia</taxon>
    </lineage>
</organism>
<dbReference type="Pfam" id="PF10300">
    <property type="entry name" value="Iml2-TPR_39"/>
    <property type="match status" value="1"/>
</dbReference>
<dbReference type="GO" id="GO:0005634">
    <property type="term" value="C:nucleus"/>
    <property type="evidence" value="ECO:0007669"/>
    <property type="project" value="TreeGrafter"/>
</dbReference>
<dbReference type="EMBL" id="KV454407">
    <property type="protein sequence ID" value="ODQ67160.1"/>
    <property type="molecule type" value="Genomic_DNA"/>
</dbReference>
<evidence type="ECO:0000256" key="1">
    <source>
        <dbReference type="ARBA" id="ARBA00010925"/>
    </source>
</evidence>
<sequence length="621" mass="69297">MATSQHYAPGLEFQLTYAEAQLMGAVCMFLSEGVIDAAKGLLKLRKAFLTLDEISQKIKQKPKAAVSSPASPSQSHSESSFRLDMDTLGKDFQALGLQLSDDQEVNVRAEELYLARLRRKLGAAGTVEQAKRLLTNARGDTEIDMDPSLLSSPSTTTLASAKSFKSISTSASAPKSTSTPTTSTTTLSTDEFIESGVNLCYGVLQLIIAVIPPSLSSALSFVGFHGSKVDGLKMLWQATEYRNIHGAIATLVLLLFYDGPTQLSDITLEDDNINNEIITATGHPIKRLERVLKQVREDFPNSALWLLQEARAMASQGHLTQAISLLDTIDSTKIEMRQIEALLLFDKTMMTIFLHNYETTSDNFIRLIAINSWSHALYTYIAGICLVEVYRALRVTDPVKANDAKRRAREYIEKAPTLMGKKRFMAKTMPFDVFLTRKVRQWHSVAQARGIDIVDAIGTSPIHEIIYFWNGFKSMPDSALDKSLEMLNYSTTPEAQKMAPETQDEALIRYTLNSIVLRSYKSQQPERTVEGLKMLDDNVLPHIYTTTADNKIVYNKSHGDPWVGPVSIYERAVFEWKIKGRKGITAVKYYLKAANNWADDYELSTRVGMKIKSATERIESL</sequence>
<dbReference type="GO" id="GO:0005741">
    <property type="term" value="C:mitochondrial outer membrane"/>
    <property type="evidence" value="ECO:0007669"/>
    <property type="project" value="TreeGrafter"/>
</dbReference>
<dbReference type="PANTHER" id="PTHR31859">
    <property type="entry name" value="TETRATRICOPEPTIDE REPEAT PROTEIN 39 FAMILY MEMBER"/>
    <property type="match status" value="1"/>
</dbReference>
<gene>
    <name evidence="3" type="ORF">NADFUDRAFT_45352</name>
</gene>
<dbReference type="Proteomes" id="UP000095009">
    <property type="component" value="Unassembled WGS sequence"/>
</dbReference>
<dbReference type="AlphaFoldDB" id="A0A1E3PPC9"/>
<accession>A0A1E3PPC9</accession>
<evidence type="ECO:0008006" key="5">
    <source>
        <dbReference type="Google" id="ProtNLM"/>
    </source>
</evidence>
<dbReference type="PANTHER" id="PTHR31859:SF1">
    <property type="entry name" value="TETRATRICOPEPTIDE REPEAT PROTEIN 39C"/>
    <property type="match status" value="1"/>
</dbReference>
<keyword evidence="4" id="KW-1185">Reference proteome</keyword>